<protein>
    <recommendedName>
        <fullName evidence="3">Response regulatory domain-containing protein</fullName>
    </recommendedName>
</protein>
<dbReference type="Proteomes" id="UP000232883">
    <property type="component" value="Chromosome"/>
</dbReference>
<dbReference type="EMBL" id="CP025096">
    <property type="protein sequence ID" value="AUD06839.1"/>
    <property type="molecule type" value="Genomic_DNA"/>
</dbReference>
<dbReference type="AlphaFoldDB" id="A0A2K8ZAI8"/>
<dbReference type="KEGG" id="spir:CWM47_36310"/>
<keyword evidence="2" id="KW-1185">Reference proteome</keyword>
<evidence type="ECO:0000313" key="1">
    <source>
        <dbReference type="EMBL" id="AUD06839.1"/>
    </source>
</evidence>
<organism evidence="1 2">
    <name type="scientific">Spirosoma pollinicola</name>
    <dbReference type="NCBI Taxonomy" id="2057025"/>
    <lineage>
        <taxon>Bacteria</taxon>
        <taxon>Pseudomonadati</taxon>
        <taxon>Bacteroidota</taxon>
        <taxon>Cytophagia</taxon>
        <taxon>Cytophagales</taxon>
        <taxon>Cytophagaceae</taxon>
        <taxon>Spirosoma</taxon>
    </lineage>
</organism>
<reference evidence="1 2" key="1">
    <citation type="submission" date="2017-11" db="EMBL/GenBank/DDBJ databases">
        <title>Taxonomic description and genome sequences of Spirosoma HA7 sp. nov., isolated from pollen microhabitat of Corylus avellana.</title>
        <authorList>
            <person name="Ambika Manirajan B."/>
            <person name="Suarez C."/>
            <person name="Ratering S."/>
            <person name="Geissler-Plaum R."/>
            <person name="Cardinale M."/>
            <person name="Sylvia S."/>
        </authorList>
    </citation>
    <scope>NUCLEOTIDE SEQUENCE [LARGE SCALE GENOMIC DNA]</scope>
    <source>
        <strain evidence="1 2">HA7</strain>
    </source>
</reference>
<gene>
    <name evidence="1" type="ORF">CWM47_36310</name>
</gene>
<evidence type="ECO:0008006" key="3">
    <source>
        <dbReference type="Google" id="ProtNLM"/>
    </source>
</evidence>
<sequence length="95" mass="10444">MPASWPDAANLPALLLLDARTNTQDRFLTLQRIKQAPSLRHLPIIIFVLPIDSLISQCYGWQANSVIGLSATASLVPFLAGICRYWLQVNISPTG</sequence>
<proteinExistence type="predicted"/>
<dbReference type="RefSeq" id="WP_100993373.1">
    <property type="nucleotide sequence ID" value="NZ_CP025096.1"/>
</dbReference>
<evidence type="ECO:0000313" key="2">
    <source>
        <dbReference type="Proteomes" id="UP000232883"/>
    </source>
</evidence>
<accession>A0A2K8ZAI8</accession>
<name>A0A2K8ZAI8_9BACT</name>